<evidence type="ECO:0008006" key="6">
    <source>
        <dbReference type="Google" id="ProtNLM"/>
    </source>
</evidence>
<accession>A0ABR3F1I0</accession>
<keyword evidence="5" id="KW-1185">Reference proteome</keyword>
<feature type="compositionally biased region" description="Low complexity" evidence="1">
    <location>
        <begin position="152"/>
        <end position="163"/>
    </location>
</feature>
<evidence type="ECO:0000256" key="1">
    <source>
        <dbReference type="SAM" id="MobiDB-lite"/>
    </source>
</evidence>
<feature type="region of interest" description="Disordered" evidence="1">
    <location>
        <begin position="148"/>
        <end position="185"/>
    </location>
</feature>
<keyword evidence="2" id="KW-0472">Membrane</keyword>
<feature type="signal peptide" evidence="3">
    <location>
        <begin position="1"/>
        <end position="21"/>
    </location>
</feature>
<keyword evidence="2" id="KW-0812">Transmembrane</keyword>
<keyword evidence="3" id="KW-0732">Signal</keyword>
<comment type="caution">
    <text evidence="4">The sequence shown here is derived from an EMBL/GenBank/DDBJ whole genome shotgun (WGS) entry which is preliminary data.</text>
</comment>
<feature type="chain" id="PRO_5047054367" description="Mid2 domain-containing protein" evidence="3">
    <location>
        <begin position="22"/>
        <end position="352"/>
    </location>
</feature>
<organism evidence="4 5">
    <name type="scientific">Marasmius crinis-equi</name>
    <dbReference type="NCBI Taxonomy" id="585013"/>
    <lineage>
        <taxon>Eukaryota</taxon>
        <taxon>Fungi</taxon>
        <taxon>Dikarya</taxon>
        <taxon>Basidiomycota</taxon>
        <taxon>Agaricomycotina</taxon>
        <taxon>Agaricomycetes</taxon>
        <taxon>Agaricomycetidae</taxon>
        <taxon>Agaricales</taxon>
        <taxon>Marasmiineae</taxon>
        <taxon>Marasmiaceae</taxon>
        <taxon>Marasmius</taxon>
    </lineage>
</organism>
<reference evidence="4 5" key="1">
    <citation type="submission" date="2024-02" db="EMBL/GenBank/DDBJ databases">
        <title>A draft genome for the cacao thread blight pathogen Marasmius crinis-equi.</title>
        <authorList>
            <person name="Cohen S.P."/>
            <person name="Baruah I.K."/>
            <person name="Amoako-Attah I."/>
            <person name="Bukari Y."/>
            <person name="Meinhardt L.W."/>
            <person name="Bailey B.A."/>
        </authorList>
    </citation>
    <scope>NUCLEOTIDE SEQUENCE [LARGE SCALE GENOMIC DNA]</scope>
    <source>
        <strain evidence="4 5">GH-76</strain>
    </source>
</reference>
<evidence type="ECO:0000256" key="2">
    <source>
        <dbReference type="SAM" id="Phobius"/>
    </source>
</evidence>
<sequence>MELRTVAFFTLTTIAVASSAASTVNTPRSLKDPDEPGNFTNCPPAGGADACNLEVPCARVRINFGSPQGGHYIWYNFDITNIPIGVEVGTEQSCTNYLPASTVKGPTADEASASNTPSSISSSVANITSTLRNISSASPTSAAIVATVPSESTSPVNMTTTPSTPSPSPSLSPFGDESNSGASGTRSKAIIGGVACGIAVLLIVGLLITLLRRRSPRPFYSMISSLRLKLERHQTNSPSLQPIPFTVPRKSTRALESHPLTEILPSPGVRMKERKERMLQSHLDTDADTDTDTLRTYGYRHQTSAETGWEHPNERIQGPEILARLDLVTRRLAHIEGRLHDSNPPAYSSSWW</sequence>
<evidence type="ECO:0000313" key="4">
    <source>
        <dbReference type="EMBL" id="KAL0569052.1"/>
    </source>
</evidence>
<evidence type="ECO:0000256" key="3">
    <source>
        <dbReference type="SAM" id="SignalP"/>
    </source>
</evidence>
<evidence type="ECO:0000313" key="5">
    <source>
        <dbReference type="Proteomes" id="UP001465976"/>
    </source>
</evidence>
<keyword evidence="2" id="KW-1133">Transmembrane helix</keyword>
<dbReference type="Proteomes" id="UP001465976">
    <property type="component" value="Unassembled WGS sequence"/>
</dbReference>
<dbReference type="EMBL" id="JBAHYK010001203">
    <property type="protein sequence ID" value="KAL0569052.1"/>
    <property type="molecule type" value="Genomic_DNA"/>
</dbReference>
<feature type="transmembrane region" description="Helical" evidence="2">
    <location>
        <begin position="189"/>
        <end position="211"/>
    </location>
</feature>
<protein>
    <recommendedName>
        <fullName evidence="6">Mid2 domain-containing protein</fullName>
    </recommendedName>
</protein>
<proteinExistence type="predicted"/>
<name>A0ABR3F1I0_9AGAR</name>
<dbReference type="CDD" id="cd12087">
    <property type="entry name" value="TM_EGFR-like"/>
    <property type="match status" value="1"/>
</dbReference>
<gene>
    <name evidence="4" type="ORF">V5O48_012921</name>
</gene>